<dbReference type="Proteomes" id="UP000051442">
    <property type="component" value="Unassembled WGS sequence"/>
</dbReference>
<protein>
    <submittedName>
        <fullName evidence="1">Uncharacterized protein</fullName>
    </submittedName>
</protein>
<evidence type="ECO:0000313" key="1">
    <source>
        <dbReference type="EMBL" id="KRN25789.1"/>
    </source>
</evidence>
<dbReference type="AlphaFoldDB" id="A0A0R2FMS5"/>
<dbReference type="PATRIC" id="fig|1423804.4.peg.214"/>
<gene>
    <name evidence="1" type="ORF">FD14_GL000197</name>
</gene>
<proteinExistence type="predicted"/>
<organism evidence="1 2">
    <name type="scientific">Secundilactobacillus similis DSM 23365 = JCM 2765</name>
    <dbReference type="NCBI Taxonomy" id="1423804"/>
    <lineage>
        <taxon>Bacteria</taxon>
        <taxon>Bacillati</taxon>
        <taxon>Bacillota</taxon>
        <taxon>Bacilli</taxon>
        <taxon>Lactobacillales</taxon>
        <taxon>Lactobacillaceae</taxon>
        <taxon>Secundilactobacillus</taxon>
    </lineage>
</organism>
<name>A0A0R2FMS5_9LACO</name>
<dbReference type="EMBL" id="AYZM01000061">
    <property type="protein sequence ID" value="KRN25789.1"/>
    <property type="molecule type" value="Genomic_DNA"/>
</dbReference>
<sequence>MKAPGPGGFIVVTLHATFCHASHVSAQKPERANVDKLHHQADLRKTQVTQAPKITANLHQ</sequence>
<accession>A0A0R2FMS5</accession>
<reference evidence="1 2" key="1">
    <citation type="journal article" date="2015" name="Genome Announc.">
        <title>Expanding the biotechnology potential of lactobacilli through comparative genomics of 213 strains and associated genera.</title>
        <authorList>
            <person name="Sun Z."/>
            <person name="Harris H.M."/>
            <person name="McCann A."/>
            <person name="Guo C."/>
            <person name="Argimon S."/>
            <person name="Zhang W."/>
            <person name="Yang X."/>
            <person name="Jeffery I.B."/>
            <person name="Cooney J.C."/>
            <person name="Kagawa T.F."/>
            <person name="Liu W."/>
            <person name="Song Y."/>
            <person name="Salvetti E."/>
            <person name="Wrobel A."/>
            <person name="Rasinkangas P."/>
            <person name="Parkhill J."/>
            <person name="Rea M.C."/>
            <person name="O'Sullivan O."/>
            <person name="Ritari J."/>
            <person name="Douillard F.P."/>
            <person name="Paul Ross R."/>
            <person name="Yang R."/>
            <person name="Briner A.E."/>
            <person name="Felis G.E."/>
            <person name="de Vos W.M."/>
            <person name="Barrangou R."/>
            <person name="Klaenhammer T.R."/>
            <person name="Caufield P.W."/>
            <person name="Cui Y."/>
            <person name="Zhang H."/>
            <person name="O'Toole P.W."/>
        </authorList>
    </citation>
    <scope>NUCLEOTIDE SEQUENCE [LARGE SCALE GENOMIC DNA]</scope>
    <source>
        <strain evidence="1 2">DSM 23365</strain>
    </source>
</reference>
<evidence type="ECO:0000313" key="2">
    <source>
        <dbReference type="Proteomes" id="UP000051442"/>
    </source>
</evidence>
<keyword evidence="2" id="KW-1185">Reference proteome</keyword>
<dbReference type="STRING" id="1423804.FD14_GL000197"/>
<comment type="caution">
    <text evidence="1">The sequence shown here is derived from an EMBL/GenBank/DDBJ whole genome shotgun (WGS) entry which is preliminary data.</text>
</comment>